<comment type="caution">
    <text evidence="1">The sequence shown here is derived from an EMBL/GenBank/DDBJ whole genome shotgun (WGS) entry which is preliminary data.</text>
</comment>
<keyword evidence="2" id="KW-1185">Reference proteome</keyword>
<name>A0A1D3CYW1_9EIME</name>
<dbReference type="EMBL" id="JROU02001477">
    <property type="protein sequence ID" value="OEH76391.1"/>
    <property type="molecule type" value="Genomic_DNA"/>
</dbReference>
<evidence type="ECO:0000313" key="1">
    <source>
        <dbReference type="EMBL" id="OEH76391.1"/>
    </source>
</evidence>
<reference evidence="1 2" key="1">
    <citation type="journal article" date="2016" name="BMC Genomics">
        <title>Comparative genomics reveals Cyclospora cayetanensis possesses coccidia-like metabolism and invasion components but unique surface antigens.</title>
        <authorList>
            <person name="Liu S."/>
            <person name="Wang L."/>
            <person name="Zheng H."/>
            <person name="Xu Z."/>
            <person name="Roellig D.M."/>
            <person name="Li N."/>
            <person name="Frace M.A."/>
            <person name="Tang K."/>
            <person name="Arrowood M.J."/>
            <person name="Moss D.M."/>
            <person name="Zhang L."/>
            <person name="Feng Y."/>
            <person name="Xiao L."/>
        </authorList>
    </citation>
    <scope>NUCLEOTIDE SEQUENCE [LARGE SCALE GENOMIC DNA]</scope>
    <source>
        <strain evidence="1 2">CHN_HEN01</strain>
    </source>
</reference>
<organism evidence="1 2">
    <name type="scientific">Cyclospora cayetanensis</name>
    <dbReference type="NCBI Taxonomy" id="88456"/>
    <lineage>
        <taxon>Eukaryota</taxon>
        <taxon>Sar</taxon>
        <taxon>Alveolata</taxon>
        <taxon>Apicomplexa</taxon>
        <taxon>Conoidasida</taxon>
        <taxon>Coccidia</taxon>
        <taxon>Eucoccidiorida</taxon>
        <taxon>Eimeriorina</taxon>
        <taxon>Eimeriidae</taxon>
        <taxon>Cyclospora</taxon>
    </lineage>
</organism>
<dbReference type="InParanoid" id="A0A1D3CYW1"/>
<protein>
    <submittedName>
        <fullName evidence="1">Uncharacterized protein</fullName>
    </submittedName>
</protein>
<dbReference type="Proteomes" id="UP000095192">
    <property type="component" value="Unassembled WGS sequence"/>
</dbReference>
<gene>
    <name evidence="1" type="ORF">cyc_01253</name>
</gene>
<accession>A0A1D3CYW1</accession>
<sequence length="126" mass="13563">MLAAARGECGSGWGFFFCRSSSAQTAPGCERANCIRSKHACTLMPPPFLPVPSLSLHAACYPMLPSCPFSGVRDLKSLEEMRFSQFVPSNMPAVSPAYQLQEELTLLLRVSDTTPAYCVLGLSGKA</sequence>
<dbReference type="VEuPathDB" id="ToxoDB:cyc_01253"/>
<dbReference type="AlphaFoldDB" id="A0A1D3CYW1"/>
<proteinExistence type="predicted"/>
<evidence type="ECO:0000313" key="2">
    <source>
        <dbReference type="Proteomes" id="UP000095192"/>
    </source>
</evidence>